<evidence type="ECO:0000256" key="4">
    <source>
        <dbReference type="ARBA" id="ARBA00022692"/>
    </source>
</evidence>
<comment type="subcellular location">
    <subcellularLocation>
        <location evidence="1">Cell membrane</location>
        <topology evidence="1">Single-pass membrane protein</topology>
    </subcellularLocation>
    <subcellularLocation>
        <location evidence="7">Cell membrane</location>
        <topology evidence="7">Single-pass type II membrane protein</topology>
    </subcellularLocation>
</comment>
<dbReference type="Gene3D" id="3.30.420.270">
    <property type="match status" value="1"/>
</dbReference>
<evidence type="ECO:0000256" key="5">
    <source>
        <dbReference type="ARBA" id="ARBA00022989"/>
    </source>
</evidence>
<evidence type="ECO:0000256" key="3">
    <source>
        <dbReference type="ARBA" id="ARBA00022475"/>
    </source>
</evidence>
<dbReference type="InterPro" id="IPR003400">
    <property type="entry name" value="ExbD"/>
</dbReference>
<evidence type="ECO:0000313" key="10">
    <source>
        <dbReference type="Proteomes" id="UP000007089"/>
    </source>
</evidence>
<feature type="transmembrane region" description="Helical" evidence="8">
    <location>
        <begin position="20"/>
        <end position="39"/>
    </location>
</feature>
<dbReference type="PANTHER" id="PTHR30558">
    <property type="entry name" value="EXBD MEMBRANE COMPONENT OF PMF-DRIVEN MACROMOLECULE IMPORT SYSTEM"/>
    <property type="match status" value="1"/>
</dbReference>
<evidence type="ECO:0000313" key="9">
    <source>
        <dbReference type="EMBL" id="ACL64949.1"/>
    </source>
</evidence>
<dbReference type="KEGG" id="acp:A2cp1_1605"/>
<gene>
    <name evidence="9" type="ordered locus">A2cp1_1605</name>
</gene>
<dbReference type="AlphaFoldDB" id="B8J594"/>
<name>B8J594_ANAD2</name>
<evidence type="ECO:0000256" key="6">
    <source>
        <dbReference type="ARBA" id="ARBA00023136"/>
    </source>
</evidence>
<dbReference type="GO" id="GO:0022857">
    <property type="term" value="F:transmembrane transporter activity"/>
    <property type="evidence" value="ECO:0007669"/>
    <property type="project" value="InterPro"/>
</dbReference>
<keyword evidence="10" id="KW-1185">Reference proteome</keyword>
<evidence type="ECO:0000256" key="1">
    <source>
        <dbReference type="ARBA" id="ARBA00004162"/>
    </source>
</evidence>
<reference evidence="9" key="1">
    <citation type="submission" date="2009-01" db="EMBL/GenBank/DDBJ databases">
        <title>Complete sequence of Anaeromyxobacter dehalogenans 2CP-1.</title>
        <authorList>
            <consortium name="US DOE Joint Genome Institute"/>
            <person name="Lucas S."/>
            <person name="Copeland A."/>
            <person name="Lapidus A."/>
            <person name="Glavina del Rio T."/>
            <person name="Dalin E."/>
            <person name="Tice H."/>
            <person name="Bruce D."/>
            <person name="Goodwin L."/>
            <person name="Pitluck S."/>
            <person name="Saunders E."/>
            <person name="Brettin T."/>
            <person name="Detter J.C."/>
            <person name="Han C."/>
            <person name="Larimer F."/>
            <person name="Land M."/>
            <person name="Hauser L."/>
            <person name="Kyrpides N."/>
            <person name="Ovchinnikova G."/>
            <person name="Beliaev A.S."/>
            <person name="Richardson P."/>
        </authorList>
    </citation>
    <scope>NUCLEOTIDE SEQUENCE</scope>
    <source>
        <strain evidence="9">2CP-1</strain>
    </source>
</reference>
<organism evidence="9 10">
    <name type="scientific">Anaeromyxobacter dehalogenans (strain ATCC BAA-258 / DSM 21875 / 2CP-1)</name>
    <dbReference type="NCBI Taxonomy" id="455488"/>
    <lineage>
        <taxon>Bacteria</taxon>
        <taxon>Pseudomonadati</taxon>
        <taxon>Myxococcota</taxon>
        <taxon>Myxococcia</taxon>
        <taxon>Myxococcales</taxon>
        <taxon>Cystobacterineae</taxon>
        <taxon>Anaeromyxobacteraceae</taxon>
        <taxon>Anaeromyxobacter</taxon>
    </lineage>
</organism>
<keyword evidence="5 8" id="KW-1133">Transmembrane helix</keyword>
<protein>
    <submittedName>
        <fullName evidence="9">Biopolymer transport protein ExbD/TolR</fullName>
    </submittedName>
</protein>
<proteinExistence type="inferred from homology"/>
<dbReference type="EMBL" id="CP001359">
    <property type="protein sequence ID" value="ACL64949.1"/>
    <property type="molecule type" value="Genomic_DNA"/>
</dbReference>
<sequence>MAAHSNDPDDAITGINVTPLVDVTLVLLVVFMVTATYVVKDGIDVDLPRAASGGESTGPTLAFTLDRGGRLFLDGAPVERDAARAAVRAALARSPEARAVIGADRAASHGAVVSLIDLVKTEGLTRFALQIEREDAGAAR</sequence>
<dbReference type="RefSeq" id="WP_012632879.1">
    <property type="nucleotide sequence ID" value="NC_011891.1"/>
</dbReference>
<dbReference type="Proteomes" id="UP000007089">
    <property type="component" value="Chromosome"/>
</dbReference>
<comment type="similarity">
    <text evidence="2 7">Belongs to the ExbD/TolR family.</text>
</comment>
<evidence type="ECO:0000256" key="8">
    <source>
        <dbReference type="SAM" id="Phobius"/>
    </source>
</evidence>
<keyword evidence="4 7" id="KW-0812">Transmembrane</keyword>
<dbReference type="GO" id="GO:0005886">
    <property type="term" value="C:plasma membrane"/>
    <property type="evidence" value="ECO:0007669"/>
    <property type="project" value="UniProtKB-SubCell"/>
</dbReference>
<keyword evidence="3" id="KW-1003">Cell membrane</keyword>
<dbReference type="HOGENOM" id="CLU_085305_1_2_7"/>
<keyword evidence="6 8" id="KW-0472">Membrane</keyword>
<evidence type="ECO:0000256" key="2">
    <source>
        <dbReference type="ARBA" id="ARBA00005811"/>
    </source>
</evidence>
<dbReference type="Pfam" id="PF02472">
    <property type="entry name" value="ExbD"/>
    <property type="match status" value="1"/>
</dbReference>
<evidence type="ECO:0000256" key="7">
    <source>
        <dbReference type="RuleBase" id="RU003879"/>
    </source>
</evidence>
<accession>B8J594</accession>
<keyword evidence="7" id="KW-0653">Protein transport</keyword>
<dbReference type="GO" id="GO:0015031">
    <property type="term" value="P:protein transport"/>
    <property type="evidence" value="ECO:0007669"/>
    <property type="project" value="UniProtKB-KW"/>
</dbReference>
<keyword evidence="7" id="KW-0813">Transport</keyword>